<name>R7MVV6_MEGEL</name>
<protein>
    <submittedName>
        <fullName evidence="1">Uncharacterized protein</fullName>
    </submittedName>
</protein>
<proteinExistence type="predicted"/>
<reference evidence="1" key="1">
    <citation type="submission" date="2012-11" db="EMBL/GenBank/DDBJ databases">
        <title>Dependencies among metagenomic species, viruses, plasmids and units of genetic variation.</title>
        <authorList>
            <person name="Nielsen H.B."/>
            <person name="Almeida M."/>
            <person name="Juncker A.S."/>
            <person name="Rasmussen S."/>
            <person name="Li J."/>
            <person name="Sunagawa S."/>
            <person name="Plichta D."/>
            <person name="Gautier L."/>
            <person name="Le Chatelier E."/>
            <person name="Peletier E."/>
            <person name="Bonde I."/>
            <person name="Nielsen T."/>
            <person name="Manichanh C."/>
            <person name="Arumugam M."/>
            <person name="Batto J."/>
            <person name="Santos M.B.Q.D."/>
            <person name="Blom N."/>
            <person name="Borruel N."/>
            <person name="Burgdorf K.S."/>
            <person name="Boumezbeur F."/>
            <person name="Casellas F."/>
            <person name="Dore J."/>
            <person name="Guarner F."/>
            <person name="Hansen T."/>
            <person name="Hildebrand F."/>
            <person name="Kaas R.S."/>
            <person name="Kennedy S."/>
            <person name="Kristiansen K."/>
            <person name="Kultima J.R."/>
            <person name="Leonard P."/>
            <person name="Levenez F."/>
            <person name="Lund O."/>
            <person name="Moumen B."/>
            <person name="Le Paslier D."/>
            <person name="Pons N."/>
            <person name="Pedersen O."/>
            <person name="Prifti E."/>
            <person name="Qin J."/>
            <person name="Raes J."/>
            <person name="Tap J."/>
            <person name="Tims S."/>
            <person name="Ussery D.W."/>
            <person name="Yamada T."/>
            <person name="MetaHit consortium"/>
            <person name="Renault P."/>
            <person name="Sicheritz-Ponten T."/>
            <person name="Bork P."/>
            <person name="Wang J."/>
            <person name="Brunak S."/>
            <person name="Ehrlich S.D."/>
        </authorList>
    </citation>
    <scope>NUCLEOTIDE SEQUENCE [LARGE SCALE GENOMIC DNA]</scope>
</reference>
<dbReference type="AlphaFoldDB" id="R7MVV6"/>
<evidence type="ECO:0000313" key="1">
    <source>
        <dbReference type="EMBL" id="CDF05284.1"/>
    </source>
</evidence>
<comment type="caution">
    <text evidence="1">The sequence shown here is derived from an EMBL/GenBank/DDBJ whole genome shotgun (WGS) entry which is preliminary data.</text>
</comment>
<accession>R7MVV6</accession>
<dbReference type="Proteomes" id="UP000017908">
    <property type="component" value="Unassembled WGS sequence"/>
</dbReference>
<gene>
    <name evidence="1" type="ORF">BN715_01549</name>
</gene>
<dbReference type="EMBL" id="CBKE010000252">
    <property type="protein sequence ID" value="CDF05284.1"/>
    <property type="molecule type" value="Genomic_DNA"/>
</dbReference>
<sequence length="61" mass="7062">MMLRISIIADVDIYNQSAWSGTISHLADILKDEYEIVPIEIKHNFMEKVCLVTYYANLNSQ</sequence>
<organism evidence="1">
    <name type="scientific">Megasphaera elsdenii CAG:570</name>
    <dbReference type="NCBI Taxonomy" id="1263087"/>
    <lineage>
        <taxon>Bacteria</taxon>
        <taxon>Bacillati</taxon>
        <taxon>Bacillota</taxon>
        <taxon>Negativicutes</taxon>
        <taxon>Veillonellales</taxon>
        <taxon>Veillonellaceae</taxon>
        <taxon>Megasphaera</taxon>
    </lineage>
</organism>